<reference evidence="1 2" key="1">
    <citation type="submission" date="2015-08" db="EMBL/GenBank/DDBJ databases">
        <authorList>
            <person name="Babu N.S."/>
            <person name="Beckwith C.J."/>
            <person name="Beseler K.G."/>
            <person name="Brison A."/>
            <person name="Carone J.V."/>
            <person name="Caskin T.P."/>
            <person name="Diamond M."/>
            <person name="Durham M.E."/>
            <person name="Foxe J.M."/>
            <person name="Go M."/>
            <person name="Henderson B.A."/>
            <person name="Jones I.B."/>
            <person name="McGettigan J.A."/>
            <person name="Micheletti S.J."/>
            <person name="Nasrallah M.E."/>
            <person name="Ortiz D."/>
            <person name="Piller C.R."/>
            <person name="Privatt S.R."/>
            <person name="Schneider S.L."/>
            <person name="Sharp S."/>
            <person name="Smith T.C."/>
            <person name="Stanton J.D."/>
            <person name="Ullery H.E."/>
            <person name="Wilson R.J."/>
            <person name="Serrano M.G."/>
            <person name="Buck G."/>
            <person name="Lee V."/>
            <person name="Wang Y."/>
            <person name="Carvalho R."/>
            <person name="Voegtly L."/>
            <person name="Shi R."/>
            <person name="Duckworth R."/>
            <person name="Johnson A."/>
            <person name="Loviza R."/>
            <person name="Walstead R."/>
            <person name="Shah Z."/>
            <person name="Kiflezghi M."/>
            <person name="Wade K."/>
            <person name="Ball S.L."/>
            <person name="Bradley K.W."/>
            <person name="Asai D.J."/>
            <person name="Bowman C.A."/>
            <person name="Russell D.A."/>
            <person name="Pope W.H."/>
            <person name="Jacobs-Sera D."/>
            <person name="Hendrix R.W."/>
            <person name="Hatfull G.F."/>
        </authorList>
    </citation>
    <scope>NUCLEOTIDE SEQUENCE [LARGE SCALE GENOMIC DNA]</scope>
    <source>
        <strain evidence="1 2">DSM 27648</strain>
    </source>
</reference>
<accession>A0A0K1PTW2</accession>
<dbReference type="InterPro" id="IPR023393">
    <property type="entry name" value="START-like_dom_sf"/>
</dbReference>
<dbReference type="EMBL" id="CP012333">
    <property type="protein sequence ID" value="AKU96957.1"/>
    <property type="molecule type" value="Genomic_DNA"/>
</dbReference>
<dbReference type="KEGG" id="llu:AKJ09_03621"/>
<dbReference type="Pfam" id="PF10604">
    <property type="entry name" value="Polyketide_cyc2"/>
    <property type="match status" value="1"/>
</dbReference>
<name>A0A0K1PTW2_9BACT</name>
<dbReference type="STRING" id="1391654.AKJ09_03621"/>
<keyword evidence="2" id="KW-1185">Reference proteome</keyword>
<evidence type="ECO:0000313" key="2">
    <source>
        <dbReference type="Proteomes" id="UP000064967"/>
    </source>
</evidence>
<proteinExistence type="predicted"/>
<organism evidence="1 2">
    <name type="scientific">Labilithrix luteola</name>
    <dbReference type="NCBI Taxonomy" id="1391654"/>
    <lineage>
        <taxon>Bacteria</taxon>
        <taxon>Pseudomonadati</taxon>
        <taxon>Myxococcota</taxon>
        <taxon>Polyangia</taxon>
        <taxon>Polyangiales</taxon>
        <taxon>Labilitrichaceae</taxon>
        <taxon>Labilithrix</taxon>
    </lineage>
</organism>
<dbReference type="RefSeq" id="WP_146648175.1">
    <property type="nucleotide sequence ID" value="NZ_CP012333.1"/>
</dbReference>
<dbReference type="OrthoDB" id="3290460at2"/>
<dbReference type="CDD" id="cd07812">
    <property type="entry name" value="SRPBCC"/>
    <property type="match status" value="1"/>
</dbReference>
<dbReference type="InterPro" id="IPR019587">
    <property type="entry name" value="Polyketide_cyclase/dehydratase"/>
</dbReference>
<sequence>MAHVVTDLDTTASPERVINALTDFSSRRFELWPNVDRTYFKLESSGETSAEVTEGSGVLGGVWERGRYDWSRPGTVRIEVKDSNAFAPGSWWMYEVTPRPGGGSHVHMEFNRRPRNLKGYILSGLLSVAGPKIYGKQLSETLRRLERAASPS</sequence>
<evidence type="ECO:0000313" key="1">
    <source>
        <dbReference type="EMBL" id="AKU96957.1"/>
    </source>
</evidence>
<dbReference type="Proteomes" id="UP000064967">
    <property type="component" value="Chromosome"/>
</dbReference>
<dbReference type="AlphaFoldDB" id="A0A0K1PTW2"/>
<gene>
    <name evidence="1" type="ORF">AKJ09_03621</name>
</gene>
<dbReference type="SUPFAM" id="SSF55961">
    <property type="entry name" value="Bet v1-like"/>
    <property type="match status" value="1"/>
</dbReference>
<protein>
    <submittedName>
        <fullName evidence="1">Uncharacterized protein</fullName>
    </submittedName>
</protein>
<dbReference type="Gene3D" id="3.30.530.20">
    <property type="match status" value="1"/>
</dbReference>